<feature type="transmembrane region" description="Helical" evidence="1">
    <location>
        <begin position="443"/>
        <end position="463"/>
    </location>
</feature>
<gene>
    <name evidence="2" type="ORF">POLS_LOCUS2201</name>
</gene>
<dbReference type="AlphaFoldDB" id="A0A9W4HH77"/>
<feature type="transmembrane region" description="Helical" evidence="1">
    <location>
        <begin position="300"/>
        <end position="319"/>
    </location>
</feature>
<keyword evidence="1" id="KW-0812">Transmembrane</keyword>
<organism evidence="2 3">
    <name type="scientific">Penicillium olsonii</name>
    <dbReference type="NCBI Taxonomy" id="99116"/>
    <lineage>
        <taxon>Eukaryota</taxon>
        <taxon>Fungi</taxon>
        <taxon>Dikarya</taxon>
        <taxon>Ascomycota</taxon>
        <taxon>Pezizomycotina</taxon>
        <taxon>Eurotiomycetes</taxon>
        <taxon>Eurotiomycetidae</taxon>
        <taxon>Eurotiales</taxon>
        <taxon>Aspergillaceae</taxon>
        <taxon>Penicillium</taxon>
    </lineage>
</organism>
<feature type="transmembrane region" description="Helical" evidence="1">
    <location>
        <begin position="331"/>
        <end position="349"/>
    </location>
</feature>
<evidence type="ECO:0000256" key="1">
    <source>
        <dbReference type="SAM" id="Phobius"/>
    </source>
</evidence>
<evidence type="ECO:0000313" key="3">
    <source>
        <dbReference type="Proteomes" id="UP001153618"/>
    </source>
</evidence>
<protein>
    <submittedName>
        <fullName evidence="2">Uncharacterized protein</fullName>
    </submittedName>
</protein>
<name>A0A9W4HH77_PENOL</name>
<proteinExistence type="predicted"/>
<keyword evidence="1" id="KW-1133">Transmembrane helix</keyword>
<reference evidence="2" key="1">
    <citation type="submission" date="2021-07" db="EMBL/GenBank/DDBJ databases">
        <authorList>
            <person name="Branca A.L. A."/>
        </authorList>
    </citation>
    <scope>NUCLEOTIDE SEQUENCE</scope>
</reference>
<keyword evidence="1" id="KW-0472">Membrane</keyword>
<dbReference type="Proteomes" id="UP001153618">
    <property type="component" value="Unassembled WGS sequence"/>
</dbReference>
<accession>A0A9W4HH77</accession>
<dbReference type="PANTHER" id="PTHR35043">
    <property type="entry name" value="TRANSCRIPTION FACTOR DOMAIN-CONTAINING PROTEIN"/>
    <property type="match status" value="1"/>
</dbReference>
<evidence type="ECO:0000313" key="2">
    <source>
        <dbReference type="EMBL" id="CAG8013736.1"/>
    </source>
</evidence>
<keyword evidence="3" id="KW-1185">Reference proteome</keyword>
<dbReference type="PANTHER" id="PTHR35043:SF7">
    <property type="entry name" value="TRANSCRIPTION FACTOR DOMAIN-CONTAINING PROTEIN"/>
    <property type="match status" value="1"/>
</dbReference>
<dbReference type="EMBL" id="CAJVOS010000013">
    <property type="protein sequence ID" value="CAG8013736.1"/>
    <property type="molecule type" value="Genomic_DNA"/>
</dbReference>
<feature type="transmembrane region" description="Helical" evidence="1">
    <location>
        <begin position="409"/>
        <end position="431"/>
    </location>
</feature>
<feature type="transmembrane region" description="Helical" evidence="1">
    <location>
        <begin position="484"/>
        <end position="503"/>
    </location>
</feature>
<sequence>MQTFQTNCTLPPGRTIFVSSPNTRGTLDILWPCLSLLILCTWSILRLNVPTKSAPGITKSQWYRREIFLFMEKLQWMIISLFAPEIILGQAWGNRRSAILLENQFEKYKREDNVPWSRSHIYYANMGGFPIQFIGSMNRPNMEPYNPNTIPGCLPRRHPAWFDSDTLQIHSWTFNNPPSGYQPLPQRARNILERHIRESVRVPMIRKSKLQALEWTPDYLNAKNAKRAISIVSPDHFTDEKERQWFLTFIKFWVSNVVYLCGDIWVLDANQLLLARKLGIIKRLPSLSNESLNDRNKNSLIITILALGQIIWLLIQIIIRLAQDLPTSQLELLTLAFAVCSVFTYILLFNKPKDVQTSHTINAVRRPSTEELILIANAGPTAYMAVRQRISIPHDAIHQHTRGLDQNQILLLGCALASIPFGAIHCIAWNFEFPTEAERICWHIASIITVGAFPLIFVFSCGFETLEKSKKNMPSTRRKTWKCYLSNVFFVMIALTGGSYVIARLFMTVEAFRSLAFLPGGAFSATWSAGIPHFG</sequence>
<comment type="caution">
    <text evidence="2">The sequence shown here is derived from an EMBL/GenBank/DDBJ whole genome shotgun (WGS) entry which is preliminary data.</text>
</comment>
<dbReference type="OrthoDB" id="9451547at2759"/>